<dbReference type="EMBL" id="CP068393">
    <property type="protein sequence ID" value="QUC68342.1"/>
    <property type="molecule type" value="Genomic_DNA"/>
</dbReference>
<name>A0AC61MYV3_9FIRM</name>
<protein>
    <submittedName>
        <fullName evidence="1">tRNA (Adenosine(37)-N6)-threonylcarbamoyltransferase complex dimerization subunit type 1 TsaB</fullName>
    </submittedName>
</protein>
<accession>A0AC61MYV3</accession>
<evidence type="ECO:0000313" key="1">
    <source>
        <dbReference type="EMBL" id="QUC68342.1"/>
    </source>
</evidence>
<reference evidence="1" key="1">
    <citation type="submission" date="2021-01" db="EMBL/GenBank/DDBJ databases">
        <title>Complete genome sequence of Clostridiales bacterium R-7.</title>
        <authorList>
            <person name="Mahoney-Kurpe S.C."/>
            <person name="Palevich N."/>
            <person name="Koike S."/>
            <person name="Moon C.D."/>
            <person name="Attwood G.T."/>
        </authorList>
    </citation>
    <scope>NUCLEOTIDE SEQUENCE</scope>
    <source>
        <strain evidence="1">R-7</strain>
    </source>
</reference>
<organism evidence="1 2">
    <name type="scientific">Aristaeella hokkaidonensis</name>
    <dbReference type="NCBI Taxonomy" id="3046382"/>
    <lineage>
        <taxon>Bacteria</taxon>
        <taxon>Bacillati</taxon>
        <taxon>Bacillota</taxon>
        <taxon>Clostridia</taxon>
        <taxon>Eubacteriales</taxon>
        <taxon>Aristaeellaceae</taxon>
        <taxon>Aristaeella</taxon>
    </lineage>
</organism>
<sequence>MIILVIDTSGPVCGTAVMDEEKVYSEFTAQNKNTHSASLMPMIEAALNAAGKEIGELDAVAAVTGPGSFTGVRIGVATAKGLAHGAGLPCIPVDALEALSESAGEFDGIVCPIQDARAGQVYGAAFRKAERLTGDAPMKLEEYLDTVEALGERFLFIGDGAPVHKQAITARLGDRAEFALAFRGYLRPSAAGSIALRKGGETDYLGLQATYLRPPNAQKNKKLLEAMGHE</sequence>
<dbReference type="Proteomes" id="UP000682782">
    <property type="component" value="Chromosome"/>
</dbReference>
<evidence type="ECO:0000313" key="2">
    <source>
        <dbReference type="Proteomes" id="UP000682782"/>
    </source>
</evidence>
<proteinExistence type="predicted"/>
<keyword evidence="2" id="KW-1185">Reference proteome</keyword>
<gene>
    <name evidence="1" type="primary">tsaB</name>
    <name evidence="1" type="ORF">JYE49_06540</name>
</gene>